<dbReference type="Proteomes" id="UP001177021">
    <property type="component" value="Unassembled WGS sequence"/>
</dbReference>
<dbReference type="EMBL" id="CASHSV030000024">
    <property type="protein sequence ID" value="CAJ2640788.1"/>
    <property type="molecule type" value="Genomic_DNA"/>
</dbReference>
<accession>A0ACB0J716</accession>
<evidence type="ECO:0000313" key="2">
    <source>
        <dbReference type="Proteomes" id="UP001177021"/>
    </source>
</evidence>
<evidence type="ECO:0000313" key="1">
    <source>
        <dbReference type="EMBL" id="CAJ2640788.1"/>
    </source>
</evidence>
<gene>
    <name evidence="1" type="ORF">MILVUS5_LOCUS10584</name>
</gene>
<proteinExistence type="predicted"/>
<sequence>MEKYFKRKSTSESQQVNEMENTSTQQIGPSFKKLFLDVDLENLPADPGERNQMLCYHPNDRDEIRRAYLQKGPCQPKEHNFPQRQFGSSLRKFNPDWFLEFGNWLEYSVSKDAVFCLCCYLMRYEIGENKGWDAFVTEGFSNWKKKERLSIHVGGPNSAHNHAWRKCNALMNQKQHIEVAINKQSDLIKREYRIHLTATVDCIRLILKLGIAFRGDDESVNSKRKGNFLEILHFLTSHNEEIDKVLRQCRGNLKLVAPDIQKDIVKAAARETSKAIICDINGDLFSILIDESRDSSVKEQMSLVLRYVDKKGHVIERFFGVVHVANTSAISLKLSLESLFAKYNLSLSRVRGQGYDGASNMQGEFNGLKSLILKEHKCAFYVHCFAHQLQLALVAVAKKDDDIAWFFIQINNLSNIVGASCKRRDIFRESQSLNVNEGLESGEISSGRGLNQESTLTRAGDTRWGSHYGTLLRLVSLFPSVCDVLDTIVKEGSKAEQRVEARLLKNTLQSFEFIFKLLLMRNILGITNDLSQALQRKDQDIVNAMTFVKVSKARLQNMREDGWCNLLDEVTLFCKKKDIEIVNMDDVFTLHGKPKRNVEIVSNLHHFQVEVFYKVIDRQLQELNNRFTEVNSELLICVASLNPQDSFFAFDKEKLINMARFYPSEFSSVELIGLDNQLENYIMDVRSSEQFSNLHGISDLSGMMVETKKHIAYPMVYLLLKLALLLPVATATVERSFSAMNFVKNQLRNRMGDDFLNNCLVTYIESEVFDSVENENIMQYFQNMQSRRGQL</sequence>
<comment type="caution">
    <text evidence="1">The sequence shown here is derived from an EMBL/GenBank/DDBJ whole genome shotgun (WGS) entry which is preliminary data.</text>
</comment>
<keyword evidence="2" id="KW-1185">Reference proteome</keyword>
<organism evidence="1 2">
    <name type="scientific">Trifolium pratense</name>
    <name type="common">Red clover</name>
    <dbReference type="NCBI Taxonomy" id="57577"/>
    <lineage>
        <taxon>Eukaryota</taxon>
        <taxon>Viridiplantae</taxon>
        <taxon>Streptophyta</taxon>
        <taxon>Embryophyta</taxon>
        <taxon>Tracheophyta</taxon>
        <taxon>Spermatophyta</taxon>
        <taxon>Magnoliopsida</taxon>
        <taxon>eudicotyledons</taxon>
        <taxon>Gunneridae</taxon>
        <taxon>Pentapetalae</taxon>
        <taxon>rosids</taxon>
        <taxon>fabids</taxon>
        <taxon>Fabales</taxon>
        <taxon>Fabaceae</taxon>
        <taxon>Papilionoideae</taxon>
        <taxon>50 kb inversion clade</taxon>
        <taxon>NPAAA clade</taxon>
        <taxon>Hologalegina</taxon>
        <taxon>IRL clade</taxon>
        <taxon>Trifolieae</taxon>
        <taxon>Trifolium</taxon>
    </lineage>
</organism>
<name>A0ACB0J716_TRIPR</name>
<protein>
    <submittedName>
        <fullName evidence="1">Uncharacterized protein</fullName>
    </submittedName>
</protein>
<reference evidence="1" key="1">
    <citation type="submission" date="2023-10" db="EMBL/GenBank/DDBJ databases">
        <authorList>
            <person name="Rodriguez Cubillos JULIANA M."/>
            <person name="De Vega J."/>
        </authorList>
    </citation>
    <scope>NUCLEOTIDE SEQUENCE</scope>
</reference>